<dbReference type="SUPFAM" id="SSF69322">
    <property type="entry name" value="Tricorn protease domain 2"/>
    <property type="match status" value="1"/>
</dbReference>
<dbReference type="Proteomes" id="UP000292362">
    <property type="component" value="Unassembled WGS sequence"/>
</dbReference>
<sequence length="318" mass="37423">MNKLQPTIKILETTYFSSDISKNDKFVVFTDSYQNISILNTQTLQHHKIITDTPTITSYSNTYVKYYPSGNTLCSTTDTHNGLRLYDISTSKNIFNYKKDTLFTHCYSINNTLAAITPSGIKFYDLKYRYSNMFIPIKEVTCIEWKGLYLYVGTDSGIYKYDVRNQQAIEKIDLNENNIREFDISNIKIKNSNISSNINTEMKVTDILSSSSYDFCTLKINNKKYIKLLNTSIIKECISKKMYKIQDIQFIIAMYCNSLLKLYSYTSELEIKFKDIKSIKGIEYCRSRNFLYIFTDTEMYYYEIDKYIDMKRLAYRDV</sequence>
<protein>
    <recommendedName>
        <fullName evidence="3">DUF2415 domain-containing protein</fullName>
    </recommendedName>
</protein>
<comment type="caution">
    <text evidence="1">The sequence shown here is derived from an EMBL/GenBank/DDBJ whole genome shotgun (WGS) entry which is preliminary data.</text>
</comment>
<dbReference type="InterPro" id="IPR015943">
    <property type="entry name" value="WD40/YVTN_repeat-like_dom_sf"/>
</dbReference>
<dbReference type="AlphaFoldDB" id="A0A4Q9L137"/>
<dbReference type="EMBL" id="PITJ01000816">
    <property type="protein sequence ID" value="TBU01068.1"/>
    <property type="molecule type" value="Genomic_DNA"/>
</dbReference>
<dbReference type="Gene3D" id="2.130.10.10">
    <property type="entry name" value="YVTN repeat-like/Quinoprotein amine dehydrogenase"/>
    <property type="match status" value="1"/>
</dbReference>
<evidence type="ECO:0000313" key="2">
    <source>
        <dbReference type="Proteomes" id="UP000292362"/>
    </source>
</evidence>
<evidence type="ECO:0000313" key="1">
    <source>
        <dbReference type="EMBL" id="TBU01068.1"/>
    </source>
</evidence>
<accession>A0A4Q9L137</accession>
<organism evidence="1 2">
    <name type="scientific">Hamiltosporidium tvaerminnensis</name>
    <dbReference type="NCBI Taxonomy" id="1176355"/>
    <lineage>
        <taxon>Eukaryota</taxon>
        <taxon>Fungi</taxon>
        <taxon>Fungi incertae sedis</taxon>
        <taxon>Microsporidia</taxon>
        <taxon>Dubosqiidae</taxon>
        <taxon>Hamiltosporidium</taxon>
    </lineage>
</organism>
<dbReference type="VEuPathDB" id="MicrosporidiaDB:CWI37_0816p0010"/>
<proteinExistence type="predicted"/>
<name>A0A4Q9L137_9MICR</name>
<gene>
    <name evidence="1" type="ORF">CWI37_0816p0010</name>
</gene>
<reference evidence="1 2" key="1">
    <citation type="submission" date="2017-12" db="EMBL/GenBank/DDBJ databases">
        <authorList>
            <person name="Pombert J.-F."/>
            <person name="Haag K.L."/>
            <person name="Ebert D."/>
        </authorList>
    </citation>
    <scope>NUCLEOTIDE SEQUENCE [LARGE SCALE GENOMIC DNA]</scope>
    <source>
        <strain evidence="1">FI-OER-3-3</strain>
    </source>
</reference>
<evidence type="ECO:0008006" key="3">
    <source>
        <dbReference type="Google" id="ProtNLM"/>
    </source>
</evidence>